<comment type="catalytic activity">
    <reaction evidence="8">
        <text>IMP + NAD(+) + H2O = XMP + NADH + H(+)</text>
        <dbReference type="Rhea" id="RHEA:11708"/>
        <dbReference type="ChEBI" id="CHEBI:15377"/>
        <dbReference type="ChEBI" id="CHEBI:15378"/>
        <dbReference type="ChEBI" id="CHEBI:57464"/>
        <dbReference type="ChEBI" id="CHEBI:57540"/>
        <dbReference type="ChEBI" id="CHEBI:57945"/>
        <dbReference type="ChEBI" id="CHEBI:58053"/>
        <dbReference type="EC" id="1.1.1.205"/>
    </reaction>
</comment>
<dbReference type="GO" id="GO:0003938">
    <property type="term" value="F:IMP dehydrogenase activity"/>
    <property type="evidence" value="ECO:0007669"/>
    <property type="project" value="UniProtKB-EC"/>
</dbReference>
<sequence>MGAIKESLTFDDVTLVPQYSEVLPSETITSTELNQNLKLNIPLMSSAMDTVTESKMAIAIAKSGGIGVIHRNLSILEQAKEIKKVKKNNLLVGAAVGTNIKDIDRVYKLLESKVDLIVVDTAHGHSKKVLSIIKKIKKISKKTTLCAGNIATGKAAKFLADVGVDVVKVGIGPGSICTTRLVAGIGVPQLSAVLDVKKALKNYKTKIISDGGIKFSGDIAKAIAAGADAIMIGSLFSGTTESPGRILKLNGKLYKKFRGMGSAGAMSMGSADRYFQKKSKNISKYVPEGVEGLVKFKG</sequence>
<dbReference type="GO" id="GO:0006183">
    <property type="term" value="P:GTP biosynthetic process"/>
    <property type="evidence" value="ECO:0007669"/>
    <property type="project" value="TreeGrafter"/>
</dbReference>
<dbReference type="InterPro" id="IPR005990">
    <property type="entry name" value="IMP_DH"/>
</dbReference>
<evidence type="ECO:0000313" key="10">
    <source>
        <dbReference type="EMBL" id="SVC73296.1"/>
    </source>
</evidence>
<dbReference type="GO" id="GO:0006177">
    <property type="term" value="P:GMP biosynthetic process"/>
    <property type="evidence" value="ECO:0007669"/>
    <property type="project" value="UniProtKB-KW"/>
</dbReference>
<evidence type="ECO:0000256" key="5">
    <source>
        <dbReference type="ARBA" id="ARBA00022958"/>
    </source>
</evidence>
<dbReference type="SUPFAM" id="SSF51412">
    <property type="entry name" value="Inosine monophosphate dehydrogenase (IMPDH)"/>
    <property type="match status" value="1"/>
</dbReference>
<organism evidence="10">
    <name type="scientific">marine metagenome</name>
    <dbReference type="NCBI Taxonomy" id="408172"/>
    <lineage>
        <taxon>unclassified sequences</taxon>
        <taxon>metagenomes</taxon>
        <taxon>ecological metagenomes</taxon>
    </lineage>
</organism>
<dbReference type="InterPro" id="IPR013785">
    <property type="entry name" value="Aldolase_TIM"/>
</dbReference>
<keyword evidence="3" id="KW-0332">GMP biosynthesis</keyword>
<comment type="cofactor">
    <cofactor evidence="1">
        <name>K(+)</name>
        <dbReference type="ChEBI" id="CHEBI:29103"/>
    </cofactor>
</comment>
<feature type="non-terminal residue" evidence="10">
    <location>
        <position position="298"/>
    </location>
</feature>
<dbReference type="EMBL" id="UINC01107716">
    <property type="protein sequence ID" value="SVC73296.1"/>
    <property type="molecule type" value="Genomic_DNA"/>
</dbReference>
<accession>A0A382PJ85</accession>
<evidence type="ECO:0000256" key="8">
    <source>
        <dbReference type="ARBA" id="ARBA00048028"/>
    </source>
</evidence>
<keyword evidence="4" id="KW-0658">Purine biosynthesis</keyword>
<dbReference type="InterPro" id="IPR001093">
    <property type="entry name" value="IMP_DH_GMPRt"/>
</dbReference>
<comment type="similarity">
    <text evidence="2">Belongs to the IMPDH/GMPR family.</text>
</comment>
<evidence type="ECO:0000256" key="2">
    <source>
        <dbReference type="ARBA" id="ARBA00005502"/>
    </source>
</evidence>
<keyword evidence="5" id="KW-0630">Potassium</keyword>
<evidence type="ECO:0000256" key="3">
    <source>
        <dbReference type="ARBA" id="ARBA00022749"/>
    </source>
</evidence>
<protein>
    <recommendedName>
        <fullName evidence="9">IMP dehydrogenase/GMP reductase domain-containing protein</fullName>
    </recommendedName>
</protein>
<dbReference type="PANTHER" id="PTHR11911">
    <property type="entry name" value="INOSINE-5-MONOPHOSPHATE DEHYDROGENASE RELATED"/>
    <property type="match status" value="1"/>
</dbReference>
<reference evidence="10" key="1">
    <citation type="submission" date="2018-05" db="EMBL/GenBank/DDBJ databases">
        <authorList>
            <person name="Lanie J.A."/>
            <person name="Ng W.-L."/>
            <person name="Kazmierczak K.M."/>
            <person name="Andrzejewski T.M."/>
            <person name="Davidsen T.M."/>
            <person name="Wayne K.J."/>
            <person name="Tettelin H."/>
            <person name="Glass J.I."/>
            <person name="Rusch D."/>
            <person name="Podicherti R."/>
            <person name="Tsui H.-C.T."/>
            <person name="Winkler M.E."/>
        </authorList>
    </citation>
    <scope>NUCLEOTIDE SEQUENCE</scope>
</reference>
<dbReference type="CDD" id="cd00381">
    <property type="entry name" value="IMPDH"/>
    <property type="match status" value="1"/>
</dbReference>
<evidence type="ECO:0000259" key="9">
    <source>
        <dbReference type="Pfam" id="PF00478"/>
    </source>
</evidence>
<dbReference type="InterPro" id="IPR015875">
    <property type="entry name" value="IMP_DH/GMP_Rdtase_CS"/>
</dbReference>
<dbReference type="FunFam" id="3.20.20.70:FF:000424">
    <property type="entry name" value="Inosine-5'-monophosphate dehydrogenase 2"/>
    <property type="match status" value="1"/>
</dbReference>
<evidence type="ECO:0000256" key="6">
    <source>
        <dbReference type="ARBA" id="ARBA00023002"/>
    </source>
</evidence>
<dbReference type="SMART" id="SM01240">
    <property type="entry name" value="IMPDH"/>
    <property type="match status" value="1"/>
</dbReference>
<gene>
    <name evidence="10" type="ORF">METZ01_LOCUS326150</name>
</gene>
<dbReference type="AlphaFoldDB" id="A0A382PJ85"/>
<keyword evidence="6" id="KW-0560">Oxidoreductase</keyword>
<dbReference type="PROSITE" id="PS00487">
    <property type="entry name" value="IMP_DH_GMP_RED"/>
    <property type="match status" value="1"/>
</dbReference>
<dbReference type="Pfam" id="PF00478">
    <property type="entry name" value="IMPDH"/>
    <property type="match status" value="1"/>
</dbReference>
<proteinExistence type="inferred from homology"/>
<feature type="domain" description="IMP dehydrogenase/GMP reductase" evidence="9">
    <location>
        <begin position="7"/>
        <end position="298"/>
    </location>
</feature>
<evidence type="ECO:0000256" key="7">
    <source>
        <dbReference type="ARBA" id="ARBA00023027"/>
    </source>
</evidence>
<keyword evidence="7" id="KW-0520">NAD</keyword>
<dbReference type="Gene3D" id="3.20.20.70">
    <property type="entry name" value="Aldolase class I"/>
    <property type="match status" value="2"/>
</dbReference>
<evidence type="ECO:0000256" key="1">
    <source>
        <dbReference type="ARBA" id="ARBA00001958"/>
    </source>
</evidence>
<dbReference type="PANTHER" id="PTHR11911:SF111">
    <property type="entry name" value="INOSINE-5'-MONOPHOSPHATE DEHYDROGENASE"/>
    <property type="match status" value="1"/>
</dbReference>
<evidence type="ECO:0000256" key="4">
    <source>
        <dbReference type="ARBA" id="ARBA00022755"/>
    </source>
</evidence>
<name>A0A382PJ85_9ZZZZ</name>